<dbReference type="AlphaFoldDB" id="A0A0G4GVH3"/>
<dbReference type="Proteomes" id="UP000041254">
    <property type="component" value="Unassembled WGS sequence"/>
</dbReference>
<proteinExistence type="predicted"/>
<dbReference type="InParanoid" id="A0A0G4GVH3"/>
<keyword evidence="3" id="KW-1185">Reference proteome</keyword>
<evidence type="ECO:0000256" key="1">
    <source>
        <dbReference type="SAM" id="MobiDB-lite"/>
    </source>
</evidence>
<sequence>MDYSHGNNQVVISAHSASSGRNKIIALEFLLVFNKQASKPPALPQRYFNARRQDRKAAPSGDITPRALYFTSDDIPAGPEEAEATGEGATMS</sequence>
<name>A0A0G4GVH3_VITBC</name>
<dbReference type="EMBL" id="CDMY01000838">
    <property type="protein sequence ID" value="CEM34892.1"/>
    <property type="molecule type" value="Genomic_DNA"/>
</dbReference>
<organism evidence="2 3">
    <name type="scientific">Vitrella brassicaformis (strain CCMP3155)</name>
    <dbReference type="NCBI Taxonomy" id="1169540"/>
    <lineage>
        <taxon>Eukaryota</taxon>
        <taxon>Sar</taxon>
        <taxon>Alveolata</taxon>
        <taxon>Colpodellida</taxon>
        <taxon>Vitrellaceae</taxon>
        <taxon>Vitrella</taxon>
    </lineage>
</organism>
<evidence type="ECO:0000313" key="2">
    <source>
        <dbReference type="EMBL" id="CEM34892.1"/>
    </source>
</evidence>
<accession>A0A0G4GVH3</accession>
<protein>
    <submittedName>
        <fullName evidence="2">Uncharacterized protein</fullName>
    </submittedName>
</protein>
<evidence type="ECO:0000313" key="3">
    <source>
        <dbReference type="Proteomes" id="UP000041254"/>
    </source>
</evidence>
<gene>
    <name evidence="2" type="ORF">Vbra_18771</name>
</gene>
<reference evidence="2 3" key="1">
    <citation type="submission" date="2014-11" db="EMBL/GenBank/DDBJ databases">
        <authorList>
            <person name="Zhu J."/>
            <person name="Qi W."/>
            <person name="Song R."/>
        </authorList>
    </citation>
    <scope>NUCLEOTIDE SEQUENCE [LARGE SCALE GENOMIC DNA]</scope>
</reference>
<dbReference type="VEuPathDB" id="CryptoDB:Vbra_18771"/>
<feature type="region of interest" description="Disordered" evidence="1">
    <location>
        <begin position="52"/>
        <end position="92"/>
    </location>
</feature>